<feature type="domain" description="ABC transporter" evidence="4">
    <location>
        <begin position="6"/>
        <end position="228"/>
    </location>
</feature>
<sequence>MNKTIIQTTNLVKTIPQAGRELQILRGVSLAIDTGESVAITGLSGSGKSTLLGLLAGLDLPTSGTVMLFGQNLDGLDEDQRAALRLGRVGFVFQAFHLLENLTALENVMLPLDLTPHPSLPPQGGKEQRAIEALQQVGLGERLSHYPNQLSGGEQQRVALARAFVTRPQILFADEPTGNLDRATGHEISELLFALQEKFQTTLVLVTHDDTLAARCQRHYRMEEGTLV</sequence>
<dbReference type="EMBL" id="CP091244">
    <property type="protein sequence ID" value="UJS23324.1"/>
    <property type="molecule type" value="Genomic_DNA"/>
</dbReference>
<dbReference type="SMART" id="SM00382">
    <property type="entry name" value="AAA"/>
    <property type="match status" value="1"/>
</dbReference>
<dbReference type="Proteomes" id="UP001054801">
    <property type="component" value="Chromosome"/>
</dbReference>
<dbReference type="PANTHER" id="PTHR24220">
    <property type="entry name" value="IMPORT ATP-BINDING PROTEIN"/>
    <property type="match status" value="1"/>
</dbReference>
<gene>
    <name evidence="5" type="ORF">L2Y54_15415</name>
</gene>
<accession>A0ABY3SWS0</accession>
<dbReference type="InterPro" id="IPR027417">
    <property type="entry name" value="P-loop_NTPase"/>
</dbReference>
<dbReference type="Gene3D" id="3.40.50.300">
    <property type="entry name" value="P-loop containing nucleotide triphosphate hydrolases"/>
    <property type="match status" value="1"/>
</dbReference>
<reference evidence="5" key="1">
    <citation type="journal article" date="2022" name="Microorganisms">
        <title>Two New Species of Filamentous Sulfur Bacteria of the Genus Thiothrix, Thiothrix winogradskyi sp. nov. and 'Candidatus Thiothrix sulfatifontis' sp. nov.</title>
        <authorList>
            <person name="Ravin N.V."/>
            <person name="Rossetti S."/>
            <person name="Beletsky A.V."/>
            <person name="Kadnikov V.V."/>
            <person name="Rudenko T.S."/>
            <person name="Smolyakov D.D."/>
            <person name="Moskvitina M.I."/>
            <person name="Gureeva M.V."/>
            <person name="Mardanov A.V."/>
            <person name="Grabovich M.Y."/>
        </authorList>
    </citation>
    <scope>NUCLEOTIDE SEQUENCE</scope>
    <source>
        <strain evidence="5">CT3</strain>
    </source>
</reference>
<dbReference type="RefSeq" id="WP_236497330.1">
    <property type="nucleotide sequence ID" value="NZ_CP091244.1"/>
</dbReference>
<organism evidence="5 6">
    <name type="scientific">Thiothrix winogradskyi</name>
    <dbReference type="NCBI Taxonomy" id="96472"/>
    <lineage>
        <taxon>Bacteria</taxon>
        <taxon>Pseudomonadati</taxon>
        <taxon>Pseudomonadota</taxon>
        <taxon>Gammaproteobacteria</taxon>
        <taxon>Thiotrichales</taxon>
        <taxon>Thiotrichaceae</taxon>
        <taxon>Thiothrix</taxon>
    </lineage>
</organism>
<keyword evidence="1" id="KW-0813">Transport</keyword>
<dbReference type="SUPFAM" id="SSF52540">
    <property type="entry name" value="P-loop containing nucleoside triphosphate hydrolases"/>
    <property type="match status" value="1"/>
</dbReference>
<name>A0ABY3SWS0_9GAMM</name>
<dbReference type="InterPro" id="IPR015854">
    <property type="entry name" value="ABC_transpr_LolD-like"/>
</dbReference>
<evidence type="ECO:0000313" key="6">
    <source>
        <dbReference type="Proteomes" id="UP001054801"/>
    </source>
</evidence>
<keyword evidence="6" id="KW-1185">Reference proteome</keyword>
<evidence type="ECO:0000313" key="5">
    <source>
        <dbReference type="EMBL" id="UJS23324.1"/>
    </source>
</evidence>
<evidence type="ECO:0000259" key="4">
    <source>
        <dbReference type="PROSITE" id="PS50893"/>
    </source>
</evidence>
<dbReference type="GO" id="GO:0005524">
    <property type="term" value="F:ATP binding"/>
    <property type="evidence" value="ECO:0007669"/>
    <property type="project" value="UniProtKB-KW"/>
</dbReference>
<dbReference type="PROSITE" id="PS50893">
    <property type="entry name" value="ABC_TRANSPORTER_2"/>
    <property type="match status" value="1"/>
</dbReference>
<dbReference type="CDD" id="cd03255">
    <property type="entry name" value="ABC_MJ0796_LolCDE_FtsE"/>
    <property type="match status" value="1"/>
</dbReference>
<evidence type="ECO:0000256" key="2">
    <source>
        <dbReference type="ARBA" id="ARBA00022741"/>
    </source>
</evidence>
<keyword evidence="2" id="KW-0547">Nucleotide-binding</keyword>
<dbReference type="InterPro" id="IPR003593">
    <property type="entry name" value="AAA+_ATPase"/>
</dbReference>
<dbReference type="Pfam" id="PF00005">
    <property type="entry name" value="ABC_tran"/>
    <property type="match status" value="1"/>
</dbReference>
<dbReference type="InterPro" id="IPR003439">
    <property type="entry name" value="ABC_transporter-like_ATP-bd"/>
</dbReference>
<proteinExistence type="predicted"/>
<protein>
    <submittedName>
        <fullName evidence="5">ATP-binding cassette domain-containing protein</fullName>
    </submittedName>
</protein>
<dbReference type="InterPro" id="IPR017871">
    <property type="entry name" value="ABC_transporter-like_CS"/>
</dbReference>
<dbReference type="InterPro" id="IPR017911">
    <property type="entry name" value="MacB-like_ATP-bd"/>
</dbReference>
<evidence type="ECO:0000256" key="1">
    <source>
        <dbReference type="ARBA" id="ARBA00022448"/>
    </source>
</evidence>
<keyword evidence="3 5" id="KW-0067">ATP-binding</keyword>
<dbReference type="PROSITE" id="PS00211">
    <property type="entry name" value="ABC_TRANSPORTER_1"/>
    <property type="match status" value="1"/>
</dbReference>
<evidence type="ECO:0000256" key="3">
    <source>
        <dbReference type="ARBA" id="ARBA00022840"/>
    </source>
</evidence>